<proteinExistence type="predicted"/>
<dbReference type="GO" id="GO:0004519">
    <property type="term" value="F:endonuclease activity"/>
    <property type="evidence" value="ECO:0007669"/>
    <property type="project" value="UniProtKB-KW"/>
</dbReference>
<dbReference type="RefSeq" id="WP_215607871.1">
    <property type="nucleotide sequence ID" value="NZ_JADOES010000006.1"/>
</dbReference>
<evidence type="ECO:0000313" key="1">
    <source>
        <dbReference type="EMBL" id="MBT9314802.1"/>
    </source>
</evidence>
<dbReference type="AlphaFoldDB" id="A0A947GIF8"/>
<name>A0A947GIF8_9CYAN</name>
<keyword evidence="1" id="KW-0540">Nuclease</keyword>
<evidence type="ECO:0000313" key="2">
    <source>
        <dbReference type="Proteomes" id="UP000717364"/>
    </source>
</evidence>
<keyword evidence="2" id="KW-1185">Reference proteome</keyword>
<organism evidence="1 2">
    <name type="scientific">Leptothoe spongobia TAU-MAC 1115</name>
    <dbReference type="NCBI Taxonomy" id="1967444"/>
    <lineage>
        <taxon>Bacteria</taxon>
        <taxon>Bacillati</taxon>
        <taxon>Cyanobacteriota</taxon>
        <taxon>Cyanophyceae</taxon>
        <taxon>Nodosilineales</taxon>
        <taxon>Cymatolegaceae</taxon>
        <taxon>Leptothoe</taxon>
        <taxon>Leptothoe spongobia</taxon>
    </lineage>
</organism>
<sequence length="213" mass="24114">MTAVLGVTDHIKTLNDLQSRFGLQQASDDTFFNEWLTNLPQLANDQQLGVERLKNRYDYHRAEGLLLEGTFNAVVLSPLLELAGFLDPPFRLKSPYGVSLELEDPDEIIRGFIDTLIVQEHLWIMVVESKHTSIPVPAALPQLLAYMLASPQPEHPVYGMATNGDEFVFLKLCQPDSPVYDTSRTFSLFPRRHELGETLRILMRLGTLVAEYT</sequence>
<dbReference type="EMBL" id="JADOES010000006">
    <property type="protein sequence ID" value="MBT9314802.1"/>
    <property type="molecule type" value="Genomic_DNA"/>
</dbReference>
<comment type="caution">
    <text evidence="1">The sequence shown here is derived from an EMBL/GenBank/DDBJ whole genome shotgun (WGS) entry which is preliminary data.</text>
</comment>
<dbReference type="Proteomes" id="UP000717364">
    <property type="component" value="Unassembled WGS sequence"/>
</dbReference>
<accession>A0A947GIF8</accession>
<reference evidence="1" key="1">
    <citation type="submission" date="2020-11" db="EMBL/GenBank/DDBJ databases">
        <authorList>
            <person name="Konstantinou D."/>
            <person name="Gkelis S."/>
            <person name="Popin R."/>
            <person name="Fewer D."/>
            <person name="Sivonen K."/>
        </authorList>
    </citation>
    <scope>NUCLEOTIDE SEQUENCE</scope>
    <source>
        <strain evidence="1">TAU-MAC 1115</strain>
    </source>
</reference>
<gene>
    <name evidence="1" type="ORF">IXB50_05135</name>
</gene>
<keyword evidence="1" id="KW-0255">Endonuclease</keyword>
<protein>
    <submittedName>
        <fullName evidence="1">Type I restriction endonuclease subunit R</fullName>
    </submittedName>
</protein>
<reference evidence="1" key="2">
    <citation type="journal article" date="2021" name="Mar. Drugs">
        <title>Genome Reduction and Secondary Metabolism of the Marine Sponge-Associated Cyanobacterium Leptothoe.</title>
        <authorList>
            <person name="Konstantinou D."/>
            <person name="Popin R.V."/>
            <person name="Fewer D.P."/>
            <person name="Sivonen K."/>
            <person name="Gkelis S."/>
        </authorList>
    </citation>
    <scope>NUCLEOTIDE SEQUENCE</scope>
    <source>
        <strain evidence="1">TAU-MAC 1115</strain>
    </source>
</reference>
<keyword evidence="1" id="KW-0378">Hydrolase</keyword>